<organism evidence="4 5">
    <name type="scientific">Sporormia fimetaria CBS 119925</name>
    <dbReference type="NCBI Taxonomy" id="1340428"/>
    <lineage>
        <taxon>Eukaryota</taxon>
        <taxon>Fungi</taxon>
        <taxon>Dikarya</taxon>
        <taxon>Ascomycota</taxon>
        <taxon>Pezizomycotina</taxon>
        <taxon>Dothideomycetes</taxon>
        <taxon>Pleosporomycetidae</taxon>
        <taxon>Pleosporales</taxon>
        <taxon>Sporormiaceae</taxon>
        <taxon>Sporormia</taxon>
    </lineage>
</organism>
<feature type="region of interest" description="Disordered" evidence="3">
    <location>
        <begin position="1"/>
        <end position="47"/>
    </location>
</feature>
<keyword evidence="5" id="KW-1185">Reference proteome</keyword>
<evidence type="ECO:0000256" key="3">
    <source>
        <dbReference type="SAM" id="MobiDB-lite"/>
    </source>
</evidence>
<protein>
    <recommendedName>
        <fullName evidence="6">Fungal-specific transcription factor domain-containing protein</fullName>
    </recommendedName>
</protein>
<dbReference type="OrthoDB" id="5380854at2759"/>
<evidence type="ECO:0000313" key="5">
    <source>
        <dbReference type="Proteomes" id="UP000799440"/>
    </source>
</evidence>
<evidence type="ECO:0000313" key="4">
    <source>
        <dbReference type="EMBL" id="KAF2746187.1"/>
    </source>
</evidence>
<accession>A0A6A6VAL2</accession>
<keyword evidence="2" id="KW-0539">Nucleus</keyword>
<dbReference type="AlphaFoldDB" id="A0A6A6VAL2"/>
<dbReference type="PANTHER" id="PTHR37534">
    <property type="entry name" value="TRANSCRIPTIONAL ACTIVATOR PROTEIN UGA3"/>
    <property type="match status" value="1"/>
</dbReference>
<evidence type="ECO:0008006" key="6">
    <source>
        <dbReference type="Google" id="ProtNLM"/>
    </source>
</evidence>
<dbReference type="GO" id="GO:0005634">
    <property type="term" value="C:nucleus"/>
    <property type="evidence" value="ECO:0007669"/>
    <property type="project" value="UniProtKB-SubCell"/>
</dbReference>
<sequence>MMGKSYNDVVSGTVEHDPPNQSQGQDAGSFESGHKDPAPAANCSDLHSDTDAQVAVAALTTRRPATMQLDIALNERHWKYLLHFATKICADIVAFDEPGQNPMRDLIPATLQYPFLLHVMLANSAFHVFNISQGPVSMTGREENGRRHQGSITAAQSTPNHRFYTDALVAKQQALASLAKFITAVDPVNFDLVLGAVLLFINYDLIESGKEQWKPHLEGARKLISLLETPPYRQQPMSNLRTFLLSEFLVYNILGSTFRFSSSAKLFPDCIDLNPILQYAESNNYLSLPGPLMRIMLKSFILSESLDSVEDLSIEHQERLKGLLEEALAFNPTQWLQHFRPASPVDDLGKRLHIASAHRYAVCIYLARFIPYNNPLLDPTGGSAVISLTGLATGIIRHISWIKPDDTLFKSITWPLFLAGAESDDLEERKWILETLDLFYNELRWGYIRTVETTLWDIWGFKEEGVLCWVTEVKRRGAEILIA</sequence>
<dbReference type="Pfam" id="PF11951">
    <property type="entry name" value="Fungal_trans_2"/>
    <property type="match status" value="1"/>
</dbReference>
<dbReference type="EMBL" id="MU006578">
    <property type="protein sequence ID" value="KAF2746187.1"/>
    <property type="molecule type" value="Genomic_DNA"/>
</dbReference>
<proteinExistence type="predicted"/>
<reference evidence="4" key="1">
    <citation type="journal article" date="2020" name="Stud. Mycol.">
        <title>101 Dothideomycetes genomes: a test case for predicting lifestyles and emergence of pathogens.</title>
        <authorList>
            <person name="Haridas S."/>
            <person name="Albert R."/>
            <person name="Binder M."/>
            <person name="Bloem J."/>
            <person name="Labutti K."/>
            <person name="Salamov A."/>
            <person name="Andreopoulos B."/>
            <person name="Baker S."/>
            <person name="Barry K."/>
            <person name="Bills G."/>
            <person name="Bluhm B."/>
            <person name="Cannon C."/>
            <person name="Castanera R."/>
            <person name="Culley D."/>
            <person name="Daum C."/>
            <person name="Ezra D."/>
            <person name="Gonzalez J."/>
            <person name="Henrissat B."/>
            <person name="Kuo A."/>
            <person name="Liang C."/>
            <person name="Lipzen A."/>
            <person name="Lutzoni F."/>
            <person name="Magnuson J."/>
            <person name="Mondo S."/>
            <person name="Nolan M."/>
            <person name="Ohm R."/>
            <person name="Pangilinan J."/>
            <person name="Park H.-J."/>
            <person name="Ramirez L."/>
            <person name="Alfaro M."/>
            <person name="Sun H."/>
            <person name="Tritt A."/>
            <person name="Yoshinaga Y."/>
            <person name="Zwiers L.-H."/>
            <person name="Turgeon B."/>
            <person name="Goodwin S."/>
            <person name="Spatafora J."/>
            <person name="Crous P."/>
            <person name="Grigoriev I."/>
        </authorList>
    </citation>
    <scope>NUCLEOTIDE SEQUENCE</scope>
    <source>
        <strain evidence="4">CBS 119925</strain>
    </source>
</reference>
<comment type="subcellular location">
    <subcellularLocation>
        <location evidence="1">Nucleus</location>
    </subcellularLocation>
</comment>
<dbReference type="GO" id="GO:0000976">
    <property type="term" value="F:transcription cis-regulatory region binding"/>
    <property type="evidence" value="ECO:0007669"/>
    <property type="project" value="TreeGrafter"/>
</dbReference>
<dbReference type="InterPro" id="IPR021858">
    <property type="entry name" value="Fun_TF"/>
</dbReference>
<dbReference type="PANTHER" id="PTHR37534:SF51">
    <property type="entry name" value="ACRIFLAVINE SENSITIVITY CONTROL PROTEIN ACR-2"/>
    <property type="match status" value="1"/>
</dbReference>
<dbReference type="Proteomes" id="UP000799440">
    <property type="component" value="Unassembled WGS sequence"/>
</dbReference>
<name>A0A6A6VAL2_9PLEO</name>
<evidence type="ECO:0000256" key="2">
    <source>
        <dbReference type="ARBA" id="ARBA00023242"/>
    </source>
</evidence>
<dbReference type="GO" id="GO:0003700">
    <property type="term" value="F:DNA-binding transcription factor activity"/>
    <property type="evidence" value="ECO:0007669"/>
    <property type="project" value="TreeGrafter"/>
</dbReference>
<gene>
    <name evidence="4" type="ORF">M011DRAFT_468677</name>
</gene>
<dbReference type="GO" id="GO:0045944">
    <property type="term" value="P:positive regulation of transcription by RNA polymerase II"/>
    <property type="evidence" value="ECO:0007669"/>
    <property type="project" value="TreeGrafter"/>
</dbReference>
<evidence type="ECO:0000256" key="1">
    <source>
        <dbReference type="ARBA" id="ARBA00004123"/>
    </source>
</evidence>